<dbReference type="EMBL" id="BK016242">
    <property type="protein sequence ID" value="DAG04324.1"/>
    <property type="molecule type" value="Genomic_DNA"/>
</dbReference>
<name>A0A8S5VC69_9CAUD</name>
<dbReference type="Pfam" id="PF25681">
    <property type="entry name" value="Phage_TTP_17"/>
    <property type="match status" value="1"/>
</dbReference>
<sequence>MAGHILYVSQYQRRKEITMAVDASKVLVGALDQATTGAVLDAPVGTPIPTDLNAALNAAFKDSGYISSDGIALSTDYSTKDITEANGANVRQLLEKFDGTVKFTELEMSERAATRAFGKDAVTVTAATSTRGTQMKIAIGARLPEVREWIFKLKDGAAKMMIIVPRGQAIPPSEMNFQSAEAVTLPVELKCQPDAQGNSIYILTDDGVVTR</sequence>
<accession>A0A8S5VC69</accession>
<protein>
    <submittedName>
        <fullName evidence="1">Tail protein</fullName>
    </submittedName>
</protein>
<organism evidence="1">
    <name type="scientific">Siphoviridae sp. ctYkG6</name>
    <dbReference type="NCBI Taxonomy" id="2825551"/>
    <lineage>
        <taxon>Viruses</taxon>
        <taxon>Duplodnaviria</taxon>
        <taxon>Heunggongvirae</taxon>
        <taxon>Uroviricota</taxon>
        <taxon>Caudoviricetes</taxon>
    </lineage>
</organism>
<evidence type="ECO:0000313" key="1">
    <source>
        <dbReference type="EMBL" id="DAG04324.1"/>
    </source>
</evidence>
<reference evidence="1" key="1">
    <citation type="journal article" date="2021" name="Proc. Natl. Acad. Sci. U.S.A.">
        <title>A Catalog of Tens of Thousands of Viruses from Human Metagenomes Reveals Hidden Associations with Chronic Diseases.</title>
        <authorList>
            <person name="Tisza M.J."/>
            <person name="Buck C.B."/>
        </authorList>
    </citation>
    <scope>NUCLEOTIDE SEQUENCE</scope>
    <source>
        <strain evidence="1">CtYkG6</strain>
    </source>
</reference>
<dbReference type="InterPro" id="IPR058154">
    <property type="entry name" value="Bxb1_TTP-like"/>
</dbReference>
<proteinExistence type="predicted"/>